<keyword evidence="1" id="KW-0472">Membrane</keyword>
<feature type="transmembrane region" description="Helical" evidence="1">
    <location>
        <begin position="117"/>
        <end position="140"/>
    </location>
</feature>
<proteinExistence type="predicted"/>
<dbReference type="AlphaFoldDB" id="A0A197KID3"/>
<dbReference type="EMBL" id="KV442012">
    <property type="protein sequence ID" value="OAQ36079.1"/>
    <property type="molecule type" value="Genomic_DNA"/>
</dbReference>
<dbReference type="Proteomes" id="UP000078512">
    <property type="component" value="Unassembled WGS sequence"/>
</dbReference>
<evidence type="ECO:0000313" key="2">
    <source>
        <dbReference type="EMBL" id="OAQ36079.1"/>
    </source>
</evidence>
<evidence type="ECO:0000313" key="3">
    <source>
        <dbReference type="Proteomes" id="UP000078512"/>
    </source>
</evidence>
<protein>
    <submittedName>
        <fullName evidence="2">Uncharacterized protein</fullName>
    </submittedName>
</protein>
<keyword evidence="1" id="KW-1133">Transmembrane helix</keyword>
<keyword evidence="3" id="KW-1185">Reference proteome</keyword>
<gene>
    <name evidence="2" type="ORF">K457DRAFT_120228</name>
</gene>
<accession>A0A197KID3</accession>
<reference evidence="2 3" key="1">
    <citation type="submission" date="2016-05" db="EMBL/GenBank/DDBJ databases">
        <title>Genome sequencing reveals origins of a unique bacterial endosymbiosis in the earliest lineages of terrestrial Fungi.</title>
        <authorList>
            <consortium name="DOE Joint Genome Institute"/>
            <person name="Uehling J."/>
            <person name="Gryganskyi A."/>
            <person name="Hameed K."/>
            <person name="Tschaplinski T."/>
            <person name="Misztal P."/>
            <person name="Wu S."/>
            <person name="Desiro A."/>
            <person name="Vande Pol N."/>
            <person name="Du Z.-Y."/>
            <person name="Zienkiewicz A."/>
            <person name="Zienkiewicz K."/>
            <person name="Morin E."/>
            <person name="Tisserant E."/>
            <person name="Splivallo R."/>
            <person name="Hainaut M."/>
            <person name="Henrissat B."/>
            <person name="Ohm R."/>
            <person name="Kuo A."/>
            <person name="Yan J."/>
            <person name="Lipzen A."/>
            <person name="Nolan M."/>
            <person name="Labutti K."/>
            <person name="Barry K."/>
            <person name="Goldstein A."/>
            <person name="Labbe J."/>
            <person name="Schadt C."/>
            <person name="Tuskan G."/>
            <person name="Grigoriev I."/>
            <person name="Martin F."/>
            <person name="Vilgalys R."/>
            <person name="Bonito G."/>
        </authorList>
    </citation>
    <scope>NUCLEOTIDE SEQUENCE [LARGE SCALE GENOMIC DNA]</scope>
    <source>
        <strain evidence="2 3">AG-77</strain>
    </source>
</reference>
<organism evidence="2 3">
    <name type="scientific">Linnemannia elongata AG-77</name>
    <dbReference type="NCBI Taxonomy" id="1314771"/>
    <lineage>
        <taxon>Eukaryota</taxon>
        <taxon>Fungi</taxon>
        <taxon>Fungi incertae sedis</taxon>
        <taxon>Mucoromycota</taxon>
        <taxon>Mortierellomycotina</taxon>
        <taxon>Mortierellomycetes</taxon>
        <taxon>Mortierellales</taxon>
        <taxon>Mortierellaceae</taxon>
        <taxon>Linnemannia</taxon>
    </lineage>
</organism>
<evidence type="ECO:0000256" key="1">
    <source>
        <dbReference type="SAM" id="Phobius"/>
    </source>
</evidence>
<keyword evidence="1" id="KW-0812">Transmembrane</keyword>
<sequence length="148" mass="16324">MIEPHSSSLCMHSMQNTIARQHPDQVRIASHPVVSHSSHHQLSVPLIVPEFFLFYSSPVVITIADIATISDGGVCFSSQRQPNSHSLIPYCLPVDNAVQRSPSHKGGREQKLIQPTIISIIVVIASQHIPAFSVTAFWVLPLEMMMGH</sequence>
<name>A0A197KID3_9FUNG</name>